<evidence type="ECO:0000256" key="17">
    <source>
        <dbReference type="SAM" id="MobiDB-lite"/>
    </source>
</evidence>
<dbReference type="InterPro" id="IPR003439">
    <property type="entry name" value="ABC_transporter-like_ATP-bd"/>
</dbReference>
<dbReference type="PANTHER" id="PTHR43152">
    <property type="entry name" value="UVRABC SYSTEM PROTEIN A"/>
    <property type="match status" value="1"/>
</dbReference>
<evidence type="ECO:0000256" key="14">
    <source>
        <dbReference type="ARBA" id="ARBA00038000"/>
    </source>
</evidence>
<name>A0A290QB93_9BACT</name>
<evidence type="ECO:0000256" key="4">
    <source>
        <dbReference type="ARBA" id="ARBA00022737"/>
    </source>
</evidence>
<evidence type="ECO:0000256" key="13">
    <source>
        <dbReference type="ARBA" id="ARBA00023204"/>
    </source>
</evidence>
<keyword evidence="10" id="KW-0067">ATP-binding</keyword>
<dbReference type="Pfam" id="PF17755">
    <property type="entry name" value="UvrA_DNA-bind"/>
    <property type="match status" value="1"/>
</dbReference>
<evidence type="ECO:0000256" key="1">
    <source>
        <dbReference type="ARBA" id="ARBA00004496"/>
    </source>
</evidence>
<dbReference type="RefSeq" id="WP_096057146.1">
    <property type="nucleotide sequence ID" value="NZ_CP023344.1"/>
</dbReference>
<dbReference type="InterPro" id="IPR003593">
    <property type="entry name" value="AAA+_ATPase"/>
</dbReference>
<keyword evidence="2" id="KW-0963">Cytoplasm</keyword>
<evidence type="ECO:0000256" key="11">
    <source>
        <dbReference type="ARBA" id="ARBA00022881"/>
    </source>
</evidence>
<keyword evidence="9" id="KW-0862">Zinc</keyword>
<dbReference type="GO" id="GO:0009380">
    <property type="term" value="C:excinuclease repair complex"/>
    <property type="evidence" value="ECO:0007669"/>
    <property type="project" value="InterPro"/>
</dbReference>
<dbReference type="InterPro" id="IPR013815">
    <property type="entry name" value="ATP_grasp_subdomain_1"/>
</dbReference>
<proteinExistence type="inferred from homology"/>
<keyword evidence="4" id="KW-0677">Repeat</keyword>
<comment type="similarity">
    <text evidence="14">Belongs to the ABC transporter superfamily. UvrA family.</text>
</comment>
<evidence type="ECO:0000313" key="19">
    <source>
        <dbReference type="EMBL" id="ATC65517.1"/>
    </source>
</evidence>
<protein>
    <recommendedName>
        <fullName evidence="15">UvrABC system protein A</fullName>
    </recommendedName>
    <alternativeName>
        <fullName evidence="16">Excinuclease ABC subunit A</fullName>
    </alternativeName>
</protein>
<dbReference type="Gene3D" id="1.10.8.280">
    <property type="entry name" value="ABC transporter ATPase domain-like"/>
    <property type="match status" value="1"/>
</dbReference>
<dbReference type="GO" id="GO:0004518">
    <property type="term" value="F:nuclease activity"/>
    <property type="evidence" value="ECO:0007669"/>
    <property type="project" value="UniProtKB-KW"/>
</dbReference>
<evidence type="ECO:0000256" key="9">
    <source>
        <dbReference type="ARBA" id="ARBA00022833"/>
    </source>
</evidence>
<evidence type="ECO:0000256" key="8">
    <source>
        <dbReference type="ARBA" id="ARBA00022771"/>
    </source>
</evidence>
<feature type="region of interest" description="Disordered" evidence="17">
    <location>
        <begin position="1246"/>
        <end position="1267"/>
    </location>
</feature>
<dbReference type="Proteomes" id="UP000217265">
    <property type="component" value="Chromosome"/>
</dbReference>
<evidence type="ECO:0000256" key="16">
    <source>
        <dbReference type="ARBA" id="ARBA00042156"/>
    </source>
</evidence>
<dbReference type="Pfam" id="PF17760">
    <property type="entry name" value="UvrA_inter"/>
    <property type="match status" value="1"/>
</dbReference>
<keyword evidence="8" id="KW-0863">Zinc-finger</keyword>
<keyword evidence="20" id="KW-1185">Reference proteome</keyword>
<dbReference type="InterPro" id="IPR017871">
    <property type="entry name" value="ABC_transporter-like_CS"/>
</dbReference>
<keyword evidence="6" id="KW-0227">DNA damage</keyword>
<evidence type="ECO:0000256" key="2">
    <source>
        <dbReference type="ARBA" id="ARBA00022490"/>
    </source>
</evidence>
<dbReference type="KEGG" id="vbh:CMV30_17050"/>
<keyword evidence="11" id="KW-0267">Excision nuclease</keyword>
<evidence type="ECO:0000256" key="3">
    <source>
        <dbReference type="ARBA" id="ARBA00022723"/>
    </source>
</evidence>
<evidence type="ECO:0000313" key="20">
    <source>
        <dbReference type="Proteomes" id="UP000217265"/>
    </source>
</evidence>
<dbReference type="GO" id="GO:0003677">
    <property type="term" value="F:DNA binding"/>
    <property type="evidence" value="ECO:0007669"/>
    <property type="project" value="UniProtKB-KW"/>
</dbReference>
<feature type="domain" description="AAA+ ATPase" evidence="18">
    <location>
        <begin position="676"/>
        <end position="1012"/>
    </location>
</feature>
<comment type="subcellular location">
    <subcellularLocation>
        <location evidence="1">Cytoplasm</location>
    </subcellularLocation>
</comment>
<dbReference type="InterPro" id="IPR041102">
    <property type="entry name" value="UvrA_inter"/>
</dbReference>
<keyword evidence="5" id="KW-0547">Nucleotide-binding</keyword>
<evidence type="ECO:0000256" key="7">
    <source>
        <dbReference type="ARBA" id="ARBA00022769"/>
    </source>
</evidence>
<dbReference type="InterPro" id="IPR041552">
    <property type="entry name" value="UvrA_DNA-bd"/>
</dbReference>
<organism evidence="19 20">
    <name type="scientific">Nibricoccus aquaticus</name>
    <dbReference type="NCBI Taxonomy" id="2576891"/>
    <lineage>
        <taxon>Bacteria</taxon>
        <taxon>Pseudomonadati</taxon>
        <taxon>Verrucomicrobiota</taxon>
        <taxon>Opitutia</taxon>
        <taxon>Opitutales</taxon>
        <taxon>Opitutaceae</taxon>
        <taxon>Nibricoccus</taxon>
    </lineage>
</organism>
<dbReference type="Gene3D" id="3.30.190.20">
    <property type="match status" value="1"/>
</dbReference>
<keyword evidence="13" id="KW-0234">DNA repair</keyword>
<dbReference type="EMBL" id="CP023344">
    <property type="protein sequence ID" value="ATC65517.1"/>
    <property type="molecule type" value="Genomic_DNA"/>
</dbReference>
<dbReference type="GO" id="GO:0008270">
    <property type="term" value="F:zinc ion binding"/>
    <property type="evidence" value="ECO:0007669"/>
    <property type="project" value="UniProtKB-KW"/>
</dbReference>
<keyword evidence="3" id="KW-0479">Metal-binding</keyword>
<feature type="domain" description="AAA+ ATPase" evidence="18">
    <location>
        <begin position="1049"/>
        <end position="1547"/>
    </location>
</feature>
<feature type="domain" description="AAA+ ATPase" evidence="18">
    <location>
        <begin position="1652"/>
        <end position="1960"/>
    </location>
</feature>
<evidence type="ECO:0000259" key="18">
    <source>
        <dbReference type="SMART" id="SM00382"/>
    </source>
</evidence>
<dbReference type="GO" id="GO:0016887">
    <property type="term" value="F:ATP hydrolysis activity"/>
    <property type="evidence" value="ECO:0007669"/>
    <property type="project" value="InterPro"/>
</dbReference>
<evidence type="ECO:0000256" key="15">
    <source>
        <dbReference type="ARBA" id="ARBA00039316"/>
    </source>
</evidence>
<evidence type="ECO:0000256" key="6">
    <source>
        <dbReference type="ARBA" id="ARBA00022763"/>
    </source>
</evidence>
<accession>A0A290QB93</accession>
<feature type="region of interest" description="Disordered" evidence="17">
    <location>
        <begin position="1"/>
        <end position="34"/>
    </location>
</feature>
<dbReference type="GO" id="GO:0005524">
    <property type="term" value="F:ATP binding"/>
    <property type="evidence" value="ECO:0007669"/>
    <property type="project" value="UniProtKB-KW"/>
</dbReference>
<dbReference type="NCBIfam" id="TIGR00630">
    <property type="entry name" value="uvra"/>
    <property type="match status" value="1"/>
</dbReference>
<dbReference type="SMART" id="SM00382">
    <property type="entry name" value="AAA"/>
    <property type="match status" value="3"/>
</dbReference>
<dbReference type="Gene3D" id="3.40.50.300">
    <property type="entry name" value="P-loop containing nucleotide triphosphate hydrolases"/>
    <property type="match status" value="5"/>
</dbReference>
<evidence type="ECO:0000256" key="10">
    <source>
        <dbReference type="ARBA" id="ARBA00022840"/>
    </source>
</evidence>
<sequence>MSKRTAKPTAASVSRKASALAASTSERSVPSPESIRLRGVRQNNLKGFDLDLPLGKYIVVTGLSGAGKSSLVFDTLHAEGQRRYVETFSAYTRQFLDLLDKPKVDSIENIRPSIAIEQTNTVKTSRSTVGTMTELTDFFKVWFSHVAECFDPVTGEKVEDDTPQSIWEKISAIHAKQTLIIAFRVKKPDNLTWPEILQNLKGQSYVRILVPAVDGNTTAHRIDDFLTDLSAAKPSAPASQLSDHIFVVQDRVTIDAASRARFLEATETALHFGHNEVRLFSTADSTFREVAHFSRGLHSPKTGRTFRAASPALFSFNSPLGACPQCRGFGRVIEIDYRLAIPDQTKSIDDGALKCWEGEVYSESKRDLMTFAKKRKIPTNVPFASLTPEQRAFVIDGEPGYGEENNKTWPQYWYGVKGFFKWLEKNTYKMHVRVFLSRYRAYNPCPACGGTRLQPESLCWKWQGKTLPELYQIPVSELLELVGLSTSLLTRSAESSRSAELAFESIRTRLRYLQQVGLNYLTLDRSSKTLSGGEVQRVNLTSCLGTSLVDTLFVLDEPSVGLHPRDIDRLIAIIRTLTDTGNTVVVVEHDEAMIRAADHVLEVGPTPGSRGGHIVFQGDVPQLLASDAAITGAYLSGRERIETPGMRRPVTKKSPTLRFTGASKHNLRNVDVTLPLQRLVCLSGVSGSGKSTLLDSVIHQGLLTQRHLLTEDVAVIEKIESDLEFSEIVLVDQSPLSRTPRSNPALYTEAWDLIRELYAQTPAAQEAGFSPSSFSFNSGDGRCDHCQGLGYERVEMQFLSDVFVPCPVCESRRFKPEVLAITWNGRSVADLLATSIDDALTLFAEHATIRSRLASLQSVGLGYLTLGQPLNTLSGGESQRLKLVRYLSGFTGEISAVKSTKPDNAAPSNGALLLLDEPTTGLHRHDVKRLLTVLHALVDRGHSVVVIEHNLDVLKSADWILEVGPEAGADGGRIIATGTPETIAAANTATSPFLRDALDEHARGATEFLAAESPAPYRAALAALPSSSVLRLEGARENNLKNLSLSIPHRELTVVTGVSGSGKSTLAFDIIFAEGQRRFMESMSPYARQFVEQLPRPDIDRLTGIPPTVAIEQRVTRGSRKSTVATITEVAQYLRLLYARMGIQHHPDTDRPVEPLSQGQLKALLTRVLATPKAKKAKHLYLCSPLIRGRKGHHQPIATWIENHGYELMRADGRLLRVDTFQKLDRYKEHDIEVVVADLKNLEARSQKPAKAAKSKTSAKDTSAPSASAVRPLASNVLEEALRLGKGSCFLVTPQGDVLSWFSTTRTDIDTGESFPELDPKQFSFNSPRGWCPTCRGHGRVFPWMLQLEKEEANDDEADSALRLRAFGVESADDVAEEGQPCPECHGARLNRIARAVKLHFTSKKQPPLSLPDLLRTTPSQLLANLRALELDARGKLITQDIVPQIEERLRFLDHVGLAYLSLDRPTETLSGGEAQRIRLAAQLGSNLSGVLYVLDEPSIGLHARDNDRLIETLESLRAKGNTLLVVEHDDELMEHADRIIDLGPAAGIHGGDLLANGTPAEIKASDKSLTGLFLARGIKHPLRGAYRPIEKPEARSQKPAKTSKANAIAKDVSSLPSADSDSGIRPLASGFLSLTGARLRNLKDFDLRLPHGRLIMAAGPSGAGKSTLFRDLLNPAVTHAIKAKKTKLTGRDFVKATGFTADTLTQTPDAKSLPPFDELTGASHFKAVIEVDQSPIGKTPRSTPATYLGIFDLIRQFFASLPEAKIRGYSASRFSFNTAGGRCETCSGAGRIKLEMAFMPDTYLPCDDCRGSRYSADLSDIAWKGKNIGQVLQLTFEEAAQFFDFHSQLSQICQLMVDCGLGYLTLGQSSPTLSGGEAQRLKLVTELSAGLASYRERSRGQQPHNLYLLEEPTIGLHLSDCEKLIRVLHSLVDQGHTVVVIEHHLDLLLEADWIIELGPVGGPDGGQLLYQGPLDGLLKVKDSPTAPYLRTKLKGRA</sequence>
<reference evidence="19 20" key="1">
    <citation type="submission" date="2017-09" db="EMBL/GenBank/DDBJ databases">
        <title>Complete genome sequence of Verrucomicrobial strain HZ-65, isolated from freshwater.</title>
        <authorList>
            <person name="Choi A."/>
        </authorList>
    </citation>
    <scope>NUCLEOTIDE SEQUENCE [LARGE SCALE GENOMIC DNA]</scope>
    <source>
        <strain evidence="19 20">HZ-65</strain>
    </source>
</reference>
<dbReference type="PROSITE" id="PS00211">
    <property type="entry name" value="ABC_TRANSPORTER_1"/>
    <property type="match status" value="3"/>
</dbReference>
<dbReference type="OrthoDB" id="9809851at2"/>
<dbReference type="PANTHER" id="PTHR43152:SF3">
    <property type="entry name" value="UVRABC SYSTEM PROTEIN A"/>
    <property type="match status" value="1"/>
</dbReference>
<feature type="region of interest" description="Disordered" evidence="17">
    <location>
        <begin position="1589"/>
        <end position="1623"/>
    </location>
</feature>
<dbReference type="GO" id="GO:0006289">
    <property type="term" value="P:nucleotide-excision repair"/>
    <property type="evidence" value="ECO:0007669"/>
    <property type="project" value="InterPro"/>
</dbReference>
<keyword evidence="12" id="KW-0238">DNA-binding</keyword>
<dbReference type="InterPro" id="IPR004602">
    <property type="entry name" value="UvrA"/>
</dbReference>
<evidence type="ECO:0000256" key="12">
    <source>
        <dbReference type="ARBA" id="ARBA00023125"/>
    </source>
</evidence>
<feature type="compositionally biased region" description="Low complexity" evidence="17">
    <location>
        <begin position="1249"/>
        <end position="1267"/>
    </location>
</feature>
<dbReference type="Gene3D" id="3.30.1490.20">
    <property type="entry name" value="ATP-grasp fold, A domain"/>
    <property type="match status" value="1"/>
</dbReference>
<keyword evidence="7" id="KW-0228">DNA excision</keyword>
<dbReference type="SUPFAM" id="SSF52540">
    <property type="entry name" value="P-loop containing nucleoside triphosphate hydrolases"/>
    <property type="match status" value="4"/>
</dbReference>
<dbReference type="InterPro" id="IPR027417">
    <property type="entry name" value="P-loop_NTPase"/>
</dbReference>
<dbReference type="GO" id="GO:0005737">
    <property type="term" value="C:cytoplasm"/>
    <property type="evidence" value="ECO:0007669"/>
    <property type="project" value="UniProtKB-SubCell"/>
</dbReference>
<evidence type="ECO:0000256" key="5">
    <source>
        <dbReference type="ARBA" id="ARBA00022741"/>
    </source>
</evidence>
<gene>
    <name evidence="19" type="primary">uvrA</name>
    <name evidence="19" type="ORF">CMV30_17050</name>
</gene>
<dbReference type="Gene3D" id="1.20.1580.10">
    <property type="entry name" value="ABC transporter ATPase like domain"/>
    <property type="match status" value="3"/>
</dbReference>
<dbReference type="Pfam" id="PF00005">
    <property type="entry name" value="ABC_tran"/>
    <property type="match status" value="1"/>
</dbReference>